<dbReference type="PANTHER" id="PTHR30008">
    <property type="entry name" value="EXODEOXYRIBONUCLEASE 7 LARGE SUBUNIT"/>
    <property type="match status" value="1"/>
</dbReference>
<dbReference type="HAMAP" id="MF_00378">
    <property type="entry name" value="Exonuc_7_L"/>
    <property type="match status" value="1"/>
</dbReference>
<dbReference type="KEGG" id="cinf:CINF_1525"/>
<evidence type="ECO:0000259" key="7">
    <source>
        <dbReference type="Pfam" id="PF02601"/>
    </source>
</evidence>
<dbReference type="Pfam" id="PF02601">
    <property type="entry name" value="Exonuc_VII_L"/>
    <property type="match status" value="1"/>
</dbReference>
<evidence type="ECO:0000313" key="10">
    <source>
        <dbReference type="Proteomes" id="UP000509414"/>
    </source>
</evidence>
<reference evidence="9 10" key="1">
    <citation type="submission" date="2020-02" db="EMBL/GenBank/DDBJ databases">
        <title>Complete genome sequence of the novel Campylobacter species Candidatus Campylobacter infans.</title>
        <authorList>
            <person name="Duim B."/>
            <person name="Zomer A."/>
            <person name="van der Graaf L."/>
            <person name="Wagenaar J."/>
        </authorList>
    </citation>
    <scope>NUCLEOTIDE SEQUENCE [LARGE SCALE GENOMIC DNA]</scope>
    <source>
        <strain evidence="9 10">19S00001</strain>
    </source>
</reference>
<dbReference type="Pfam" id="PF13742">
    <property type="entry name" value="tRNA_anti_2"/>
    <property type="match status" value="1"/>
</dbReference>
<dbReference type="InterPro" id="IPR003753">
    <property type="entry name" value="Exonuc_VII_L"/>
</dbReference>
<evidence type="ECO:0000256" key="4">
    <source>
        <dbReference type="ARBA" id="ARBA00022839"/>
    </source>
</evidence>
<comment type="similarity">
    <text evidence="5 6">Belongs to the XseA family.</text>
</comment>
<dbReference type="GO" id="GO:0009318">
    <property type="term" value="C:exodeoxyribonuclease VII complex"/>
    <property type="evidence" value="ECO:0007669"/>
    <property type="project" value="UniProtKB-UniRule"/>
</dbReference>
<dbReference type="AlphaFoldDB" id="A0A7H9CJ54"/>
<evidence type="ECO:0000256" key="1">
    <source>
        <dbReference type="ARBA" id="ARBA00022490"/>
    </source>
</evidence>
<dbReference type="Proteomes" id="UP000509414">
    <property type="component" value="Chromosome"/>
</dbReference>
<comment type="subunit">
    <text evidence="5">Heterooligomer composed of large and small subunits.</text>
</comment>
<dbReference type="GO" id="GO:0005737">
    <property type="term" value="C:cytoplasm"/>
    <property type="evidence" value="ECO:0007669"/>
    <property type="project" value="UniProtKB-SubCell"/>
</dbReference>
<dbReference type="RefSeq" id="WP_179975115.1">
    <property type="nucleotide sequence ID" value="NZ_CP049075.1"/>
</dbReference>
<evidence type="ECO:0000256" key="6">
    <source>
        <dbReference type="RuleBase" id="RU004355"/>
    </source>
</evidence>
<keyword evidence="2 5" id="KW-0540">Nuclease</keyword>
<dbReference type="EC" id="3.1.11.6" evidence="5"/>
<evidence type="ECO:0000256" key="5">
    <source>
        <dbReference type="HAMAP-Rule" id="MF_00378"/>
    </source>
</evidence>
<evidence type="ECO:0000259" key="8">
    <source>
        <dbReference type="Pfam" id="PF13742"/>
    </source>
</evidence>
<comment type="catalytic activity">
    <reaction evidence="5 6">
        <text>Exonucleolytic cleavage in either 5'- to 3'- or 3'- to 5'-direction to yield nucleoside 5'-phosphates.</text>
        <dbReference type="EC" id="3.1.11.6"/>
    </reaction>
</comment>
<feature type="domain" description="OB-fold nucleic acid binding" evidence="8">
    <location>
        <begin position="2"/>
        <end position="93"/>
    </location>
</feature>
<protein>
    <recommendedName>
        <fullName evidence="5">Exodeoxyribonuclease 7 large subunit</fullName>
        <ecNumber evidence="5">3.1.11.6</ecNumber>
    </recommendedName>
    <alternativeName>
        <fullName evidence="5">Exodeoxyribonuclease VII large subunit</fullName>
        <shortName evidence="5">Exonuclease VII large subunit</shortName>
    </alternativeName>
</protein>
<dbReference type="InterPro" id="IPR025824">
    <property type="entry name" value="OB-fold_nuc-bd_dom"/>
</dbReference>
<keyword evidence="10" id="KW-1185">Reference proteome</keyword>
<dbReference type="PANTHER" id="PTHR30008:SF0">
    <property type="entry name" value="EXODEOXYRIBONUCLEASE 7 LARGE SUBUNIT"/>
    <property type="match status" value="1"/>
</dbReference>
<dbReference type="NCBIfam" id="TIGR00237">
    <property type="entry name" value="xseA"/>
    <property type="match status" value="1"/>
</dbReference>
<keyword evidence="1 5" id="KW-0963">Cytoplasm</keyword>
<feature type="domain" description="Exonuclease VII large subunit C-terminal" evidence="7">
    <location>
        <begin position="126"/>
        <end position="361"/>
    </location>
</feature>
<dbReference type="GO" id="GO:0006308">
    <property type="term" value="P:DNA catabolic process"/>
    <property type="evidence" value="ECO:0007669"/>
    <property type="project" value="UniProtKB-UniRule"/>
</dbReference>
<proteinExistence type="inferred from homology"/>
<sequence length="404" mass="44825">MTITELNLAASALLESHYNDVEIEGEISRFIRHSSGHWYFVLKDEKSSISATMFKGANSRVNFALKDGLKVIGRGKLSIYSPSGNYQINLTSLKLAGSGDLDAAFNALCEKLKFQGLIKQKDAKTFEKVGKKSLPQFPKRVGIVTSLSSAAFADILNRIKARGYFLSKFLSFDTLVQGANAPHSIINALEMADNAELDVIILARGGGSKEDLWCFNDESLARTILALKTPIISAIGHEIDYTISDFVSDHRSITPTASIEDLLPNGADLAQFIDNMANELNEIMQEKLNALSSQLNYEMRLLTSVSVDSKISVFNAKILNSQNNMQNALDTRFNRYKHNLEKCELLLKSKQEYFNKAKDLVSIYKNEQKISLDKLKAGDEVTLKSPFATKSALIKGDVNESEKF</sequence>
<gene>
    <name evidence="5 9" type="primary">xseA</name>
    <name evidence="9" type="ORF">CINF_1525</name>
</gene>
<keyword evidence="3 5" id="KW-0378">Hydrolase</keyword>
<keyword evidence="4 5" id="KW-0269">Exonuclease</keyword>
<evidence type="ECO:0000256" key="2">
    <source>
        <dbReference type="ARBA" id="ARBA00022722"/>
    </source>
</evidence>
<name>A0A7H9CJ54_9BACT</name>
<dbReference type="InterPro" id="IPR020579">
    <property type="entry name" value="Exonuc_VII_lsu_C"/>
</dbReference>
<evidence type="ECO:0000256" key="3">
    <source>
        <dbReference type="ARBA" id="ARBA00022801"/>
    </source>
</evidence>
<dbReference type="EMBL" id="CP049075">
    <property type="protein sequence ID" value="QLI06002.1"/>
    <property type="molecule type" value="Genomic_DNA"/>
</dbReference>
<comment type="subcellular location">
    <subcellularLocation>
        <location evidence="5 6">Cytoplasm</location>
    </subcellularLocation>
</comment>
<comment type="function">
    <text evidence="5">Bidirectionally degrades single-stranded DNA into large acid-insoluble oligonucleotides, which are then degraded further into small acid-soluble oligonucleotides.</text>
</comment>
<accession>A0A7H9CJ54</accession>
<dbReference type="GO" id="GO:0008855">
    <property type="term" value="F:exodeoxyribonuclease VII activity"/>
    <property type="evidence" value="ECO:0007669"/>
    <property type="project" value="UniProtKB-UniRule"/>
</dbReference>
<dbReference type="GO" id="GO:0003676">
    <property type="term" value="F:nucleic acid binding"/>
    <property type="evidence" value="ECO:0007669"/>
    <property type="project" value="InterPro"/>
</dbReference>
<dbReference type="CDD" id="cd04489">
    <property type="entry name" value="ExoVII_LU_OBF"/>
    <property type="match status" value="1"/>
</dbReference>
<evidence type="ECO:0000313" key="9">
    <source>
        <dbReference type="EMBL" id="QLI06002.1"/>
    </source>
</evidence>
<organism evidence="9 10">
    <name type="scientific">Candidatus Campylobacter infans</name>
    <dbReference type="NCBI Taxonomy" id="2561898"/>
    <lineage>
        <taxon>Bacteria</taxon>
        <taxon>Pseudomonadati</taxon>
        <taxon>Campylobacterota</taxon>
        <taxon>Epsilonproteobacteria</taxon>
        <taxon>Campylobacterales</taxon>
        <taxon>Campylobacteraceae</taxon>
        <taxon>Campylobacter</taxon>
    </lineage>
</organism>